<dbReference type="InterPro" id="IPR032675">
    <property type="entry name" value="LRR_dom_sf"/>
</dbReference>
<feature type="transmembrane region" description="Helical" evidence="1">
    <location>
        <begin position="254"/>
        <end position="279"/>
    </location>
</feature>
<name>A0AAD5LZ16_PYTIN</name>
<evidence type="ECO:0000313" key="2">
    <source>
        <dbReference type="EMBL" id="KAJ0398446.1"/>
    </source>
</evidence>
<gene>
    <name evidence="2" type="ORF">P43SY_006170</name>
</gene>
<dbReference type="SUPFAM" id="SSF52058">
    <property type="entry name" value="L domain-like"/>
    <property type="match status" value="1"/>
</dbReference>
<accession>A0AAD5LZ16</accession>
<organism evidence="2 3">
    <name type="scientific">Pythium insidiosum</name>
    <name type="common">Pythiosis disease agent</name>
    <dbReference type="NCBI Taxonomy" id="114742"/>
    <lineage>
        <taxon>Eukaryota</taxon>
        <taxon>Sar</taxon>
        <taxon>Stramenopiles</taxon>
        <taxon>Oomycota</taxon>
        <taxon>Peronosporomycetes</taxon>
        <taxon>Pythiales</taxon>
        <taxon>Pythiaceae</taxon>
        <taxon>Pythium</taxon>
    </lineage>
</organism>
<feature type="transmembrane region" description="Helical" evidence="1">
    <location>
        <begin position="57"/>
        <end position="78"/>
    </location>
</feature>
<dbReference type="Gene3D" id="3.80.10.10">
    <property type="entry name" value="Ribonuclease Inhibitor"/>
    <property type="match status" value="1"/>
</dbReference>
<feature type="transmembrane region" description="Helical" evidence="1">
    <location>
        <begin position="309"/>
        <end position="333"/>
    </location>
</feature>
<dbReference type="EMBL" id="JAKCXM010000215">
    <property type="protein sequence ID" value="KAJ0398446.1"/>
    <property type="molecule type" value="Genomic_DNA"/>
</dbReference>
<dbReference type="AlphaFoldDB" id="A0AAD5LZ16"/>
<feature type="transmembrane region" description="Helical" evidence="1">
    <location>
        <begin position="386"/>
        <end position="405"/>
    </location>
</feature>
<evidence type="ECO:0000313" key="3">
    <source>
        <dbReference type="Proteomes" id="UP001209570"/>
    </source>
</evidence>
<sequence length="722" mass="81395">MASQAAAGDTPAQLQPPRPWTVDTTRAIGHVPRLPSYSAVPGVALGRFGYSVAWCGIYLLHIVCGAYFVTAGKLYWILPDTLLSRYLTLYNLTLDPSYFYEVAAVHFAIAALHFFFVLKAPIQRVESILHAWGATTRQVHRQEGPVVSVSRDFRSSQRIGYYTFHHGVRSRALFVYTALFSSKGLFGVQGRYFDVVFMLRELIETVLQSYQAYQMSRLLPRVILNRFYVAVLVINCWITPLLHRLLHDRSIQRLLCLLSDIALDFVASIGVPVVMALSYHDTFDFSIGNFPYECWYNDLWLINFMNESAVVLFGSWVEAFSRLFFSVSLLTSVRSIKNLITRRRRVVHPTGDVPKLPPAIAPSDHHTPVADHNELLVPKTSRVVRLVHYGIALYGALILALHVYAELKPVPMGCIMEVRPWLVRQRACALIEFNCHPHAVPPHPQTGNASEIEAVLGDVDPGTFALLVIRHCHQVEITRHIRRFSNLLSVKTYNCTIRSWPEDAAYDAAHHPSLRFSFFLRTNFPNGTLPPGLLSPRMPSTLLDIEVAVSNLRELPSDLHTKWPHGLFLILEHCEFQTFPETLLHLDITEFSFGGNPLKAIDARVLAMPRLYWMSLRGTGISSLPDQGIDASAIAFGQLFVDYTNLSSLPSWMDESFLRDHAVEAGATPLCHSILAAQALPPNASSLLTTDPRLAYVNCQVLSTKRFPSYPLYFEERPSETW</sequence>
<keyword evidence="3" id="KW-1185">Reference proteome</keyword>
<keyword evidence="1" id="KW-1133">Transmembrane helix</keyword>
<evidence type="ECO:0008006" key="4">
    <source>
        <dbReference type="Google" id="ProtNLM"/>
    </source>
</evidence>
<feature type="transmembrane region" description="Helical" evidence="1">
    <location>
        <begin position="98"/>
        <end position="118"/>
    </location>
</feature>
<protein>
    <recommendedName>
        <fullName evidence="4">Transmembrane protein</fullName>
    </recommendedName>
</protein>
<evidence type="ECO:0000256" key="1">
    <source>
        <dbReference type="SAM" id="Phobius"/>
    </source>
</evidence>
<feature type="transmembrane region" description="Helical" evidence="1">
    <location>
        <begin position="173"/>
        <end position="192"/>
    </location>
</feature>
<feature type="transmembrane region" description="Helical" evidence="1">
    <location>
        <begin position="223"/>
        <end position="242"/>
    </location>
</feature>
<reference evidence="2" key="1">
    <citation type="submission" date="2021-12" db="EMBL/GenBank/DDBJ databases">
        <title>Prjna785345.</title>
        <authorList>
            <person name="Rujirawat T."/>
            <person name="Krajaejun T."/>
        </authorList>
    </citation>
    <scope>NUCLEOTIDE SEQUENCE</scope>
    <source>
        <strain evidence="2">Pi057C3</strain>
    </source>
</reference>
<dbReference type="Proteomes" id="UP001209570">
    <property type="component" value="Unassembled WGS sequence"/>
</dbReference>
<keyword evidence="1" id="KW-0812">Transmembrane</keyword>
<keyword evidence="1" id="KW-0472">Membrane</keyword>
<proteinExistence type="predicted"/>
<comment type="caution">
    <text evidence="2">The sequence shown here is derived from an EMBL/GenBank/DDBJ whole genome shotgun (WGS) entry which is preliminary data.</text>
</comment>